<dbReference type="SUPFAM" id="SSF56784">
    <property type="entry name" value="HAD-like"/>
    <property type="match status" value="1"/>
</dbReference>
<dbReference type="GO" id="GO:0016020">
    <property type="term" value="C:membrane"/>
    <property type="evidence" value="ECO:0007669"/>
    <property type="project" value="UniProtKB-SubCell"/>
</dbReference>
<dbReference type="SUPFAM" id="SSF81660">
    <property type="entry name" value="Metal cation-transporting ATPase, ATP-binding domain N"/>
    <property type="match status" value="1"/>
</dbReference>
<comment type="caution">
    <text evidence="7">The sequence shown here is derived from an EMBL/GenBank/DDBJ whole genome shotgun (WGS) entry which is preliminary data.</text>
</comment>
<dbReference type="Gene3D" id="1.20.1110.10">
    <property type="entry name" value="Calcium-transporting ATPase, transmembrane domain"/>
    <property type="match status" value="1"/>
</dbReference>
<dbReference type="InterPro" id="IPR036412">
    <property type="entry name" value="HAD-like_sf"/>
</dbReference>
<keyword evidence="3 5" id="KW-1133">Transmembrane helix</keyword>
<evidence type="ECO:0000313" key="7">
    <source>
        <dbReference type="EMBL" id="VDI60580.1"/>
    </source>
</evidence>
<dbReference type="Gene3D" id="3.40.1110.10">
    <property type="entry name" value="Calcium-transporting ATPase, cytoplasmic domain N"/>
    <property type="match status" value="1"/>
</dbReference>
<dbReference type="FunFam" id="3.40.1110.10:FF:000006">
    <property type="entry name" value="Calcium-transporting ATPase"/>
    <property type="match status" value="1"/>
</dbReference>
<dbReference type="Pfam" id="PF00689">
    <property type="entry name" value="Cation_ATPase_C"/>
    <property type="match status" value="1"/>
</dbReference>
<dbReference type="GO" id="GO:0016887">
    <property type="term" value="F:ATP hydrolysis activity"/>
    <property type="evidence" value="ECO:0007669"/>
    <property type="project" value="InterPro"/>
</dbReference>
<keyword evidence="7" id="KW-0378">Hydrolase</keyword>
<accession>A0A8B6G913</accession>
<proteinExistence type="predicted"/>
<feature type="non-terminal residue" evidence="7">
    <location>
        <position position="408"/>
    </location>
</feature>
<evidence type="ECO:0000256" key="1">
    <source>
        <dbReference type="ARBA" id="ARBA00004141"/>
    </source>
</evidence>
<keyword evidence="4 5" id="KW-0472">Membrane</keyword>
<evidence type="ECO:0000256" key="4">
    <source>
        <dbReference type="ARBA" id="ARBA00023136"/>
    </source>
</evidence>
<keyword evidence="2 5" id="KW-0812">Transmembrane</keyword>
<dbReference type="InterPro" id="IPR006068">
    <property type="entry name" value="ATPase_P-typ_cation-transptr_C"/>
</dbReference>
<evidence type="ECO:0000256" key="2">
    <source>
        <dbReference type="ARBA" id="ARBA00022692"/>
    </source>
</evidence>
<evidence type="ECO:0000256" key="3">
    <source>
        <dbReference type="ARBA" id="ARBA00022989"/>
    </source>
</evidence>
<feature type="transmembrane region" description="Helical" evidence="5">
    <location>
        <begin position="316"/>
        <end position="336"/>
    </location>
</feature>
<name>A0A8B6G913_MYTGA</name>
<dbReference type="AlphaFoldDB" id="A0A8B6G913"/>
<dbReference type="EC" id="3.6.3.8" evidence="7"/>
<feature type="transmembrane region" description="Helical" evidence="5">
    <location>
        <begin position="381"/>
        <end position="406"/>
    </location>
</feature>
<organism evidence="7 8">
    <name type="scientific">Mytilus galloprovincialis</name>
    <name type="common">Mediterranean mussel</name>
    <dbReference type="NCBI Taxonomy" id="29158"/>
    <lineage>
        <taxon>Eukaryota</taxon>
        <taxon>Metazoa</taxon>
        <taxon>Spiralia</taxon>
        <taxon>Lophotrochozoa</taxon>
        <taxon>Mollusca</taxon>
        <taxon>Bivalvia</taxon>
        <taxon>Autobranchia</taxon>
        <taxon>Pteriomorphia</taxon>
        <taxon>Mytilida</taxon>
        <taxon>Mytiloidea</taxon>
        <taxon>Mytilidae</taxon>
        <taxon>Mytilinae</taxon>
        <taxon>Mytilus</taxon>
    </lineage>
</organism>
<dbReference type="OrthoDB" id="3352408at2759"/>
<dbReference type="NCBIfam" id="TIGR01494">
    <property type="entry name" value="ATPase_P-type"/>
    <property type="match status" value="1"/>
</dbReference>
<dbReference type="Gene3D" id="3.40.50.1000">
    <property type="entry name" value="HAD superfamily/HAD-like"/>
    <property type="match status" value="1"/>
</dbReference>
<dbReference type="Pfam" id="PF13246">
    <property type="entry name" value="Cation_ATPase"/>
    <property type="match status" value="1"/>
</dbReference>
<evidence type="ECO:0000259" key="6">
    <source>
        <dbReference type="Pfam" id="PF00689"/>
    </source>
</evidence>
<dbReference type="EMBL" id="UYJE01008055">
    <property type="protein sequence ID" value="VDI60580.1"/>
    <property type="molecule type" value="Genomic_DNA"/>
</dbReference>
<dbReference type="PANTHER" id="PTHR42861">
    <property type="entry name" value="CALCIUM-TRANSPORTING ATPASE"/>
    <property type="match status" value="1"/>
</dbReference>
<dbReference type="PRINTS" id="PR00120">
    <property type="entry name" value="HATPASE"/>
</dbReference>
<reference evidence="7" key="1">
    <citation type="submission" date="2018-11" db="EMBL/GenBank/DDBJ databases">
        <authorList>
            <person name="Alioto T."/>
            <person name="Alioto T."/>
        </authorList>
    </citation>
    <scope>NUCLEOTIDE SEQUENCE</scope>
</reference>
<keyword evidence="8" id="KW-1185">Reference proteome</keyword>
<dbReference type="InterPro" id="IPR023299">
    <property type="entry name" value="ATPase_P-typ_cyto_dom_N"/>
</dbReference>
<dbReference type="Proteomes" id="UP000596742">
    <property type="component" value="Unassembled WGS sequence"/>
</dbReference>
<evidence type="ECO:0000256" key="5">
    <source>
        <dbReference type="SAM" id="Phobius"/>
    </source>
</evidence>
<comment type="subcellular location">
    <subcellularLocation>
        <location evidence="1">Membrane</location>
        <topology evidence="1">Multi-pass membrane protein</topology>
    </subcellularLocation>
</comment>
<sequence length="408" mass="44499">MVKVVTEHSHSSISKVIEVGVICNDAEILPEGLHGQPTEGALIAAAWKLNIHHIRDLYLRLEEMPFNSDTKFMAVKCTPKYGETKEYMFFVKGALERILNNCSKFYNEGHLETLTEKRILEYNHEASVMGSSGLRVLAMAYGPSMNNLVFVGMVGIIDPPRAGVKDAIEELISGGVAVKMLTGDAEETAKAIAARLGLYSAGNKCLSGKEIENMDADELSRVIDSVTVLYRTTPKNKNKIVGALKRNGHVVGMTGDGVNDSVALRSADIGIAVGSGTDVSKEAADMILVDDDFSVTLSAIEEGKSIFYNIRNFVRFQLSTSIAALSLIAVCTVFKLPNPLNAMQILWINIIMDGPPAQSLGVEPVDHDVIKRPPRKVKDPIITRSLIVNILISATIIVSGTLWVFWRE</sequence>
<dbReference type="InterPro" id="IPR001757">
    <property type="entry name" value="P_typ_ATPase"/>
</dbReference>
<dbReference type="PRINTS" id="PR00119">
    <property type="entry name" value="CATATPASE"/>
</dbReference>
<evidence type="ECO:0000313" key="8">
    <source>
        <dbReference type="Proteomes" id="UP000596742"/>
    </source>
</evidence>
<dbReference type="InterPro" id="IPR023214">
    <property type="entry name" value="HAD_sf"/>
</dbReference>
<dbReference type="GO" id="GO:0005524">
    <property type="term" value="F:ATP binding"/>
    <property type="evidence" value="ECO:0007669"/>
    <property type="project" value="InterPro"/>
</dbReference>
<feature type="domain" description="Cation-transporting P-type ATPase C-terminal" evidence="6">
    <location>
        <begin position="337"/>
        <end position="406"/>
    </location>
</feature>
<protein>
    <submittedName>
        <fullName evidence="7">Ca2+-transporting ATPase</fullName>
        <ecNumber evidence="7">3.6.3.8</ecNumber>
    </submittedName>
</protein>
<gene>
    <name evidence="7" type="ORF">MGAL_10B020702</name>
</gene>